<evidence type="ECO:0000256" key="6">
    <source>
        <dbReference type="SAM" id="Phobius"/>
    </source>
</evidence>
<evidence type="ECO:0000256" key="3">
    <source>
        <dbReference type="ARBA" id="ARBA00022833"/>
    </source>
</evidence>
<evidence type="ECO:0000256" key="5">
    <source>
        <dbReference type="SAM" id="MobiDB-lite"/>
    </source>
</evidence>
<protein>
    <recommendedName>
        <fullName evidence="11">RING-CH-type domain-containing protein</fullName>
    </recommendedName>
</protein>
<dbReference type="PROSITE" id="PS51292">
    <property type="entry name" value="ZF_RING_CH"/>
    <property type="match status" value="1"/>
</dbReference>
<evidence type="ECO:0000259" key="8">
    <source>
        <dbReference type="PROSITE" id="PS51292"/>
    </source>
</evidence>
<organism evidence="9 10">
    <name type="scientific">Chlorella vulgaris</name>
    <name type="common">Green alga</name>
    <dbReference type="NCBI Taxonomy" id="3077"/>
    <lineage>
        <taxon>Eukaryota</taxon>
        <taxon>Viridiplantae</taxon>
        <taxon>Chlorophyta</taxon>
        <taxon>core chlorophytes</taxon>
        <taxon>Trebouxiophyceae</taxon>
        <taxon>Chlorellales</taxon>
        <taxon>Chlorellaceae</taxon>
        <taxon>Chlorella clade</taxon>
        <taxon>Chlorella</taxon>
    </lineage>
</organism>
<dbReference type="PANTHER" id="PTHR23012">
    <property type="entry name" value="RING/FYVE/PHD ZINC FINGER DOMAIN-CONTAINING"/>
    <property type="match status" value="1"/>
</dbReference>
<dbReference type="OrthoDB" id="515460at2759"/>
<feature type="domain" description="RING-CH-type" evidence="8">
    <location>
        <begin position="37"/>
        <end position="96"/>
    </location>
</feature>
<dbReference type="PANTHER" id="PTHR23012:SF215">
    <property type="entry name" value="RING_FYVE_PHD ZINC FINGER SUPERFAMILY PROTEIN"/>
    <property type="match status" value="1"/>
</dbReference>
<comment type="caution">
    <text evidence="9">The sequence shown here is derived from an EMBL/GenBank/DDBJ whole genome shotgun (WGS) entry which is preliminary data.</text>
</comment>
<keyword evidence="10" id="KW-1185">Reference proteome</keyword>
<feature type="domain" description="RING-type" evidence="7">
    <location>
        <begin position="45"/>
        <end position="90"/>
    </location>
</feature>
<dbReference type="Proteomes" id="UP001055712">
    <property type="component" value="Unassembled WGS sequence"/>
</dbReference>
<evidence type="ECO:0000256" key="2">
    <source>
        <dbReference type="ARBA" id="ARBA00022771"/>
    </source>
</evidence>
<dbReference type="InterPro" id="IPR013083">
    <property type="entry name" value="Znf_RING/FYVE/PHD"/>
</dbReference>
<accession>A0A9D4TK89</accession>
<feature type="compositionally biased region" description="Acidic residues" evidence="5">
    <location>
        <begin position="9"/>
        <end position="19"/>
    </location>
</feature>
<keyword evidence="6" id="KW-0812">Transmembrane</keyword>
<keyword evidence="1" id="KW-0479">Metal-binding</keyword>
<evidence type="ECO:0000256" key="4">
    <source>
        <dbReference type="PROSITE-ProRule" id="PRU00175"/>
    </source>
</evidence>
<dbReference type="GO" id="GO:0016020">
    <property type="term" value="C:membrane"/>
    <property type="evidence" value="ECO:0007669"/>
    <property type="project" value="TreeGrafter"/>
</dbReference>
<name>A0A9D4TK89_CHLVU</name>
<dbReference type="Pfam" id="PF12906">
    <property type="entry name" value="RINGv"/>
    <property type="match status" value="1"/>
</dbReference>
<dbReference type="InterPro" id="IPR001841">
    <property type="entry name" value="Znf_RING"/>
</dbReference>
<dbReference type="InterPro" id="IPR011016">
    <property type="entry name" value="Znf_RING-CH"/>
</dbReference>
<evidence type="ECO:0000259" key="7">
    <source>
        <dbReference type="PROSITE" id="PS50089"/>
    </source>
</evidence>
<dbReference type="GO" id="GO:0016567">
    <property type="term" value="P:protein ubiquitination"/>
    <property type="evidence" value="ECO:0007669"/>
    <property type="project" value="TreeGrafter"/>
</dbReference>
<evidence type="ECO:0000256" key="1">
    <source>
        <dbReference type="ARBA" id="ARBA00022723"/>
    </source>
</evidence>
<dbReference type="EMBL" id="SIDB01000009">
    <property type="protein sequence ID" value="KAI3428043.1"/>
    <property type="molecule type" value="Genomic_DNA"/>
</dbReference>
<feature type="transmembrane region" description="Helical" evidence="6">
    <location>
        <begin position="171"/>
        <end position="194"/>
    </location>
</feature>
<dbReference type="GO" id="GO:0008270">
    <property type="term" value="F:zinc ion binding"/>
    <property type="evidence" value="ECO:0007669"/>
    <property type="project" value="UniProtKB-KW"/>
</dbReference>
<keyword evidence="6" id="KW-1133">Transmembrane helix</keyword>
<proteinExistence type="predicted"/>
<dbReference type="SUPFAM" id="SSF57850">
    <property type="entry name" value="RING/U-box"/>
    <property type="match status" value="1"/>
</dbReference>
<dbReference type="AlphaFoldDB" id="A0A9D4TK89"/>
<dbReference type="Gene3D" id="3.30.40.10">
    <property type="entry name" value="Zinc/RING finger domain, C3HC4 (zinc finger)"/>
    <property type="match status" value="1"/>
</dbReference>
<feature type="region of interest" description="Disordered" evidence="5">
    <location>
        <begin position="1"/>
        <end position="38"/>
    </location>
</feature>
<reference evidence="9" key="2">
    <citation type="submission" date="2020-11" db="EMBL/GenBank/DDBJ databases">
        <authorList>
            <person name="Cecchin M."/>
            <person name="Marcolungo L."/>
            <person name="Rossato M."/>
            <person name="Girolomoni L."/>
            <person name="Cosentino E."/>
            <person name="Cuine S."/>
            <person name="Li-Beisson Y."/>
            <person name="Delledonne M."/>
            <person name="Ballottari M."/>
        </authorList>
    </citation>
    <scope>NUCLEOTIDE SEQUENCE</scope>
    <source>
        <strain evidence="9">211/11P</strain>
        <tissue evidence="9">Whole cell</tissue>
    </source>
</reference>
<keyword evidence="6" id="KW-0472">Membrane</keyword>
<feature type="transmembrane region" description="Helical" evidence="6">
    <location>
        <begin position="206"/>
        <end position="222"/>
    </location>
</feature>
<reference evidence="9" key="1">
    <citation type="journal article" date="2019" name="Plant J.">
        <title>Chlorella vulgaris genome assembly and annotation reveals the molecular basis for metabolic acclimation to high light conditions.</title>
        <authorList>
            <person name="Cecchin M."/>
            <person name="Marcolungo L."/>
            <person name="Rossato M."/>
            <person name="Girolomoni L."/>
            <person name="Cosentino E."/>
            <person name="Cuine S."/>
            <person name="Li-Beisson Y."/>
            <person name="Delledonne M."/>
            <person name="Ballottari M."/>
        </authorList>
    </citation>
    <scope>NUCLEOTIDE SEQUENCE</scope>
    <source>
        <strain evidence="9">211/11P</strain>
    </source>
</reference>
<gene>
    <name evidence="9" type="ORF">D9Q98_006429</name>
</gene>
<sequence length="247" mass="26509">MARVVSVLEEQEPLLEADDPGVQPATEGRAAPSSGPAAAAQPASCRICLQEETDGLVKPCNCSGSMAWAHHQCIQRWINEKHDKTCEVCQQQFRGAFEEPPPRPPPPPLIAQLQVDNADNRIVLLVDPETGAVVRVVVPPGGELPAPGDERYDVGWQVEPAEAEPSSWRTIAVCSAAAVAVALICLLAFLSAAAHPGEAGAGSGAWVMRIVLLTAWLCVRSIRPVYRSTRRHTEEQEQHPADLEAGQ</sequence>
<keyword evidence="2 4" id="KW-0863">Zinc-finger</keyword>
<evidence type="ECO:0008006" key="11">
    <source>
        <dbReference type="Google" id="ProtNLM"/>
    </source>
</evidence>
<dbReference type="SMART" id="SM00744">
    <property type="entry name" value="RINGv"/>
    <property type="match status" value="1"/>
</dbReference>
<dbReference type="CDD" id="cd16495">
    <property type="entry name" value="RING_CH-C4HC3_MARCH"/>
    <property type="match status" value="1"/>
</dbReference>
<evidence type="ECO:0000313" key="10">
    <source>
        <dbReference type="Proteomes" id="UP001055712"/>
    </source>
</evidence>
<evidence type="ECO:0000313" key="9">
    <source>
        <dbReference type="EMBL" id="KAI3428043.1"/>
    </source>
</evidence>
<keyword evidence="3" id="KW-0862">Zinc</keyword>
<dbReference type="PROSITE" id="PS50089">
    <property type="entry name" value="ZF_RING_2"/>
    <property type="match status" value="1"/>
</dbReference>
<dbReference type="GO" id="GO:0004842">
    <property type="term" value="F:ubiquitin-protein transferase activity"/>
    <property type="evidence" value="ECO:0007669"/>
    <property type="project" value="TreeGrafter"/>
</dbReference>
<dbReference type="InterPro" id="IPR033275">
    <property type="entry name" value="MARCH-like"/>
</dbReference>